<dbReference type="Proteomes" id="UP000185578">
    <property type="component" value="Unassembled WGS sequence"/>
</dbReference>
<evidence type="ECO:0000313" key="2">
    <source>
        <dbReference type="Proteomes" id="UP000185578"/>
    </source>
</evidence>
<name>A0A1Q8ERT2_9PSED</name>
<dbReference type="RefSeq" id="WP_075119109.1">
    <property type="nucleotide sequence ID" value="NZ_MSCT01000009.1"/>
</dbReference>
<comment type="caution">
    <text evidence="1">The sequence shown here is derived from an EMBL/GenBank/DDBJ whole genome shotgun (WGS) entry which is preliminary data.</text>
</comment>
<dbReference type="Pfam" id="PF05488">
    <property type="entry name" value="PAAR_motif"/>
    <property type="match status" value="1"/>
</dbReference>
<sequence>MIASARLGDSHVCPIPGHGTTSIVSASSNVSINDMGSARVGDTCGCGAVITTGFPSILINGRPMAHLGSPTSHGGTITTGSSDTFGGFTFAPAPGAAIVNFATLGAIRADGSVDEQRMASLLADPNLTEKAKVANALVNSTATPEAPMTRLQEGIEPGFHIVEQPMSRSALESMLFAQPDSAVLAKFRTLNPQLTDYAKPGQLIVLSAPANFQCSREEAWLMEAAEKVNAALEPMSDEEASFLARNRHLLESFASQGSTALGVGTAIFAKNLEDVKASLRDIESLHKRSFQQYGHLRSAEFFTERKRLLAQLDTRLTSFTRAGIGFPEHPKLKTALGISSRSLVHHWTLAGAPGQIPGYATHMQGVARAAKYVKYAGWLGIGLGGGASYMKVQDVCTAGDREACERVRLTEAGNFMGTVGGGVVAGSIFTGAVTGTICVALGVPTGGTATVICGLVVAGAGSYAGGSVFGALGESIGEVIYERSR</sequence>
<dbReference type="AlphaFoldDB" id="A0A1Q8ERT2"/>
<dbReference type="EMBL" id="MSCT01000009">
    <property type="protein sequence ID" value="OLF54488.1"/>
    <property type="molecule type" value="Genomic_DNA"/>
</dbReference>
<dbReference type="Gene3D" id="2.60.200.60">
    <property type="match status" value="2"/>
</dbReference>
<dbReference type="OrthoDB" id="6352550at2"/>
<evidence type="ECO:0008006" key="3">
    <source>
        <dbReference type="Google" id="ProtNLM"/>
    </source>
</evidence>
<organism evidence="1 2">
    <name type="scientific">Pseudomonas chlororaphis</name>
    <dbReference type="NCBI Taxonomy" id="587753"/>
    <lineage>
        <taxon>Bacteria</taxon>
        <taxon>Pseudomonadati</taxon>
        <taxon>Pseudomonadota</taxon>
        <taxon>Gammaproteobacteria</taxon>
        <taxon>Pseudomonadales</taxon>
        <taxon>Pseudomonadaceae</taxon>
        <taxon>Pseudomonas</taxon>
    </lineage>
</organism>
<evidence type="ECO:0000313" key="1">
    <source>
        <dbReference type="EMBL" id="OLF54488.1"/>
    </source>
</evidence>
<proteinExistence type="predicted"/>
<gene>
    <name evidence="1" type="ORF">BTN82_10795</name>
</gene>
<accession>A0A1Q8ERT2</accession>
<reference evidence="1 2" key="1">
    <citation type="submission" date="2016-12" db="EMBL/GenBank/DDBJ databases">
        <authorList>
            <person name="Song W.-J."/>
            <person name="Kurnit D.M."/>
        </authorList>
    </citation>
    <scope>NUCLEOTIDE SEQUENCE [LARGE SCALE GENOMIC DNA]</scope>
    <source>
        <strain evidence="1 2">PCL1601</strain>
    </source>
</reference>
<dbReference type="InterPro" id="IPR008727">
    <property type="entry name" value="PAAR_motif"/>
</dbReference>
<protein>
    <recommendedName>
        <fullName evidence="3">PAAR domain-containing protein</fullName>
    </recommendedName>
</protein>
<dbReference type="CDD" id="cd14743">
    <property type="entry name" value="PAAR_CT_1"/>
    <property type="match status" value="1"/>
</dbReference>